<dbReference type="GO" id="GO:0046872">
    <property type="term" value="F:metal ion binding"/>
    <property type="evidence" value="ECO:0007669"/>
    <property type="project" value="UniProtKB-KW"/>
</dbReference>
<keyword evidence="3" id="KW-0001">2Fe-2S</keyword>
<keyword evidence="2" id="KW-0285">Flavoprotein</keyword>
<evidence type="ECO:0000256" key="3">
    <source>
        <dbReference type="ARBA" id="ARBA00022714"/>
    </source>
</evidence>
<name>A0AAX3YTD0_RHOOP</name>
<dbReference type="Gene3D" id="3.10.20.30">
    <property type="match status" value="1"/>
</dbReference>
<evidence type="ECO:0000259" key="8">
    <source>
        <dbReference type="PROSITE" id="PS51085"/>
    </source>
</evidence>
<dbReference type="PANTHER" id="PTHR47354:SF1">
    <property type="entry name" value="CARNITINE MONOOXYGENASE REDUCTASE SUBUNIT"/>
    <property type="match status" value="1"/>
</dbReference>
<keyword evidence="4" id="KW-0479">Metal-binding</keyword>
<evidence type="ECO:0000256" key="1">
    <source>
        <dbReference type="ARBA" id="ARBA00001974"/>
    </source>
</evidence>
<evidence type="ECO:0000313" key="14">
    <source>
        <dbReference type="Proteomes" id="UP001231166"/>
    </source>
</evidence>
<gene>
    <name evidence="10" type="ORF">O4328_34775</name>
    <name evidence="11" type="ORF">Q5707_40690</name>
    <name evidence="12" type="ORF">Q5707_44305</name>
</gene>
<dbReference type="Gene3D" id="2.40.30.10">
    <property type="entry name" value="Translation factors"/>
    <property type="match status" value="1"/>
</dbReference>
<accession>A0AAX3YTD0</accession>
<protein>
    <submittedName>
        <fullName evidence="12">PDR/VanB family oxidoreductase</fullName>
        <ecNumber evidence="12">1.-.-.-</ecNumber>
    </submittedName>
</protein>
<dbReference type="GO" id="GO:0016491">
    <property type="term" value="F:oxidoreductase activity"/>
    <property type="evidence" value="ECO:0007669"/>
    <property type="project" value="UniProtKB-KW"/>
</dbReference>
<evidence type="ECO:0000256" key="4">
    <source>
        <dbReference type="ARBA" id="ARBA00022723"/>
    </source>
</evidence>
<evidence type="ECO:0000313" key="11">
    <source>
        <dbReference type="EMBL" id="WLF51795.1"/>
    </source>
</evidence>
<evidence type="ECO:0000313" key="12">
    <source>
        <dbReference type="EMBL" id="WLF52408.1"/>
    </source>
</evidence>
<evidence type="ECO:0000313" key="10">
    <source>
        <dbReference type="EMBL" id="MCZ4588755.1"/>
    </source>
</evidence>
<dbReference type="SUPFAM" id="SSF63380">
    <property type="entry name" value="Riboflavin synthase domain-like"/>
    <property type="match status" value="1"/>
</dbReference>
<dbReference type="Gene3D" id="3.40.50.80">
    <property type="entry name" value="Nucleotide-binding domain of ferredoxin-NADP reductase (FNR) module"/>
    <property type="match status" value="1"/>
</dbReference>
<evidence type="ECO:0000256" key="7">
    <source>
        <dbReference type="ARBA" id="ARBA00023014"/>
    </source>
</evidence>
<dbReference type="EMBL" id="JAPWIS010000025">
    <property type="protein sequence ID" value="MCZ4588755.1"/>
    <property type="molecule type" value="Genomic_DNA"/>
</dbReference>
<proteinExistence type="predicted"/>
<dbReference type="PROSITE" id="PS51085">
    <property type="entry name" value="2FE2S_FER_2"/>
    <property type="match status" value="1"/>
</dbReference>
<evidence type="ECO:0000259" key="9">
    <source>
        <dbReference type="PROSITE" id="PS51384"/>
    </source>
</evidence>
<dbReference type="Proteomes" id="UP001066327">
    <property type="component" value="Unassembled WGS sequence"/>
</dbReference>
<evidence type="ECO:0000256" key="5">
    <source>
        <dbReference type="ARBA" id="ARBA00023002"/>
    </source>
</evidence>
<feature type="domain" description="FAD-binding FR-type" evidence="9">
    <location>
        <begin position="5"/>
        <end position="107"/>
    </location>
</feature>
<dbReference type="InterPro" id="IPR036010">
    <property type="entry name" value="2Fe-2S_ferredoxin-like_sf"/>
</dbReference>
<dbReference type="InterPro" id="IPR001041">
    <property type="entry name" value="2Fe-2S_ferredoxin-type"/>
</dbReference>
<dbReference type="EMBL" id="CP130956">
    <property type="protein sequence ID" value="WLF52408.1"/>
    <property type="molecule type" value="Genomic_DNA"/>
</dbReference>
<keyword evidence="6" id="KW-0408">Iron</keyword>
<dbReference type="SUPFAM" id="SSF54292">
    <property type="entry name" value="2Fe-2S ferredoxin-like"/>
    <property type="match status" value="1"/>
</dbReference>
<dbReference type="PROSITE" id="PS51384">
    <property type="entry name" value="FAD_FR"/>
    <property type="match status" value="1"/>
</dbReference>
<evidence type="ECO:0000313" key="13">
    <source>
        <dbReference type="Proteomes" id="UP001066327"/>
    </source>
</evidence>
<geneLocation type="plasmid" evidence="12 14">
    <name>pRho-VOC14-L</name>
</geneLocation>
<dbReference type="PRINTS" id="PR00409">
    <property type="entry name" value="PHDIOXRDTASE"/>
</dbReference>
<dbReference type="InterPro" id="IPR017927">
    <property type="entry name" value="FAD-bd_FR_type"/>
</dbReference>
<sequence>MFTTVALLKMRVTAARVIADRIIEITLEDATGRDLPAWQPGAHVELRLPSGLLRQYSLCGDPADLRSYTIAVLNEPEGRGGSREIHEIATADAIFEVRPPKNNFELVDADNYVFIGGGIGITPMIPMVSEARRRGAGWRLIYGGRTESSMAYRETIAAHGDAVDLWVEAERGHPDLRRILAEAPAGAEIYTCGPGAMIDAVAEEFAEHDHLGALHFERFAASGPIDHSGESFEVELAQSGITLTIPDGATILGEVRKVLPEQPFSCEEGYCGECETPVLDGTPDHRDDYLTEDEQAANDVMMICTSRCKGARLVLDL</sequence>
<dbReference type="InterPro" id="IPR012675">
    <property type="entry name" value="Beta-grasp_dom_sf"/>
</dbReference>
<dbReference type="EMBL" id="CP130956">
    <property type="protein sequence ID" value="WLF51795.1"/>
    <property type="molecule type" value="Genomic_DNA"/>
</dbReference>
<reference evidence="10" key="1">
    <citation type="submission" date="2022-12" db="EMBL/GenBank/DDBJ databases">
        <authorList>
            <person name="Krivoruchko A.V."/>
            <person name="Elkin A."/>
        </authorList>
    </citation>
    <scope>NUCLEOTIDE SEQUENCE</scope>
    <source>
        <strain evidence="10">IEGM 249</strain>
    </source>
</reference>
<dbReference type="Proteomes" id="UP001231166">
    <property type="component" value="Plasmid pRho-VOC14-L"/>
</dbReference>
<dbReference type="AlphaFoldDB" id="A0AAX3YTD0"/>
<organism evidence="12 14">
    <name type="scientific">Rhodococcus opacus</name>
    <name type="common">Nocardia opaca</name>
    <dbReference type="NCBI Taxonomy" id="37919"/>
    <lineage>
        <taxon>Bacteria</taxon>
        <taxon>Bacillati</taxon>
        <taxon>Actinomycetota</taxon>
        <taxon>Actinomycetes</taxon>
        <taxon>Mycobacteriales</taxon>
        <taxon>Nocardiaceae</taxon>
        <taxon>Rhodococcus</taxon>
    </lineage>
</organism>
<dbReference type="SUPFAM" id="SSF52343">
    <property type="entry name" value="Ferredoxin reductase-like, C-terminal NADP-linked domain"/>
    <property type="match status" value="1"/>
</dbReference>
<evidence type="ECO:0000256" key="2">
    <source>
        <dbReference type="ARBA" id="ARBA00022630"/>
    </source>
</evidence>
<feature type="domain" description="2Fe-2S ferredoxin-type" evidence="8">
    <location>
        <begin position="232"/>
        <end position="317"/>
    </location>
</feature>
<keyword evidence="12" id="KW-0614">Plasmid</keyword>
<dbReference type="EC" id="1.-.-.-" evidence="12"/>
<dbReference type="PANTHER" id="PTHR47354">
    <property type="entry name" value="NADH OXIDOREDUCTASE HCR"/>
    <property type="match status" value="1"/>
</dbReference>
<dbReference type="InterPro" id="IPR001433">
    <property type="entry name" value="OxRdtase_FAD/NAD-bd"/>
</dbReference>
<dbReference type="CDD" id="cd06185">
    <property type="entry name" value="PDR_like"/>
    <property type="match status" value="1"/>
</dbReference>
<dbReference type="RefSeq" id="WP_206016540.1">
    <property type="nucleotide sequence ID" value="NZ_CP130956.1"/>
</dbReference>
<evidence type="ECO:0000256" key="6">
    <source>
        <dbReference type="ARBA" id="ARBA00023004"/>
    </source>
</evidence>
<dbReference type="Pfam" id="PF00111">
    <property type="entry name" value="Fer2"/>
    <property type="match status" value="1"/>
</dbReference>
<keyword evidence="7" id="KW-0411">Iron-sulfur</keyword>
<dbReference type="InterPro" id="IPR050415">
    <property type="entry name" value="MRET"/>
</dbReference>
<dbReference type="Pfam" id="PF00175">
    <property type="entry name" value="NAD_binding_1"/>
    <property type="match status" value="1"/>
</dbReference>
<keyword evidence="13" id="KW-1185">Reference proteome</keyword>
<reference evidence="12" key="2">
    <citation type="submission" date="2023-07" db="EMBL/GenBank/DDBJ databases">
        <title>Genomic analysis of Rhodococcus opacus VOC-14 with glycol ethers degradation activity.</title>
        <authorList>
            <person name="Narkevich D.A."/>
            <person name="Hlushen A.M."/>
            <person name="Akhremchuk A.E."/>
            <person name="Sikolenko M.A."/>
            <person name="Valentovich L.N."/>
        </authorList>
    </citation>
    <scope>NUCLEOTIDE SEQUENCE</scope>
    <source>
        <strain evidence="12">VOC-14</strain>
        <plasmid evidence="12">pRho-VOC14-L</plasmid>
    </source>
</reference>
<comment type="cofactor">
    <cofactor evidence="1">
        <name>FAD</name>
        <dbReference type="ChEBI" id="CHEBI:57692"/>
    </cofactor>
</comment>
<dbReference type="GO" id="GO:0051537">
    <property type="term" value="F:2 iron, 2 sulfur cluster binding"/>
    <property type="evidence" value="ECO:0007669"/>
    <property type="project" value="UniProtKB-KW"/>
</dbReference>
<dbReference type="InterPro" id="IPR017938">
    <property type="entry name" value="Riboflavin_synthase-like_b-brl"/>
</dbReference>
<dbReference type="InterPro" id="IPR039261">
    <property type="entry name" value="FNR_nucleotide-bd"/>
</dbReference>
<keyword evidence="5 12" id="KW-0560">Oxidoreductase</keyword>
<dbReference type="CDD" id="cd00207">
    <property type="entry name" value="fer2"/>
    <property type="match status" value="1"/>
</dbReference>